<feature type="non-terminal residue" evidence="1">
    <location>
        <position position="142"/>
    </location>
</feature>
<dbReference type="Gene3D" id="2.60.40.10">
    <property type="entry name" value="Immunoglobulins"/>
    <property type="match status" value="1"/>
</dbReference>
<organism evidence="1 2">
    <name type="scientific">Ibidorhyncha struthersii</name>
    <dbReference type="NCBI Taxonomy" id="425643"/>
    <lineage>
        <taxon>Eukaryota</taxon>
        <taxon>Metazoa</taxon>
        <taxon>Chordata</taxon>
        <taxon>Craniata</taxon>
        <taxon>Vertebrata</taxon>
        <taxon>Euteleostomi</taxon>
        <taxon>Archelosauria</taxon>
        <taxon>Archosauria</taxon>
        <taxon>Dinosauria</taxon>
        <taxon>Saurischia</taxon>
        <taxon>Theropoda</taxon>
        <taxon>Coelurosauria</taxon>
        <taxon>Aves</taxon>
        <taxon>Neognathae</taxon>
        <taxon>Neoaves</taxon>
        <taxon>Charadriiformes</taxon>
        <taxon>Charadriidae</taxon>
        <taxon>Ibidorhyncha</taxon>
    </lineage>
</organism>
<accession>A0A7K7UJ81</accession>
<dbReference type="Proteomes" id="UP000587655">
    <property type="component" value="Unassembled WGS sequence"/>
</dbReference>
<reference evidence="1 2" key="1">
    <citation type="submission" date="2019-09" db="EMBL/GenBank/DDBJ databases">
        <title>Bird 10,000 Genomes (B10K) Project - Family phase.</title>
        <authorList>
            <person name="Zhang G."/>
        </authorList>
    </citation>
    <scope>NUCLEOTIDE SEQUENCE [LARGE SCALE GENOMIC DNA]</scope>
    <source>
        <strain evidence="1">B10K-DU-030-25</strain>
    </source>
</reference>
<protein>
    <submittedName>
        <fullName evidence="1">TRDC protein</fullName>
    </submittedName>
</protein>
<dbReference type="InterPro" id="IPR013783">
    <property type="entry name" value="Ig-like_fold"/>
</dbReference>
<keyword evidence="2" id="KW-1185">Reference proteome</keyword>
<proteinExistence type="predicted"/>
<evidence type="ECO:0000313" key="2">
    <source>
        <dbReference type="Proteomes" id="UP000587655"/>
    </source>
</evidence>
<dbReference type="AlphaFoldDB" id="A0A7K7UJ81"/>
<dbReference type="EMBL" id="VZSZ01010828">
    <property type="protein sequence ID" value="NXA29107.1"/>
    <property type="molecule type" value="Genomic_DNA"/>
</dbReference>
<evidence type="ECO:0000313" key="1">
    <source>
        <dbReference type="EMBL" id="NXA29107.1"/>
    </source>
</evidence>
<comment type="caution">
    <text evidence="1">The sequence shown here is derived from an EMBL/GenBank/DDBJ whole genome shotgun (WGS) entry which is preliminary data.</text>
</comment>
<gene>
    <name evidence="1" type="primary">Trdc_1</name>
    <name evidence="1" type="ORF">IBISTR_R05616</name>
</gene>
<feature type="non-terminal residue" evidence="1">
    <location>
        <position position="1"/>
    </location>
</feature>
<name>A0A7K7UJ81_9CHAR</name>
<sequence length="142" mass="15376">MKAKKLEEHGSIEKAACLARNSYTKNISLEMSSDMVVYEQSTSILTSEGLYSAIKVVNVTKGKEVTCTAKFNNSNITASALPEKEAEEPVTGKVCNTTDTSAQADTKVEKANMLSMAVLGLRVLLAKSIAFNTLMSIKLFLF</sequence>